<evidence type="ECO:0000313" key="1">
    <source>
        <dbReference type="EMBL" id="KYC39125.1"/>
    </source>
</evidence>
<protein>
    <submittedName>
        <fullName evidence="1">Nuclease</fullName>
    </submittedName>
</protein>
<dbReference type="Proteomes" id="UP000076925">
    <property type="component" value="Unassembled WGS sequence"/>
</dbReference>
<dbReference type="OrthoDB" id="5772197at2"/>
<organism evidence="1 2">
    <name type="scientific">Scytonema hofmannii PCC 7110</name>
    <dbReference type="NCBI Taxonomy" id="128403"/>
    <lineage>
        <taxon>Bacteria</taxon>
        <taxon>Bacillati</taxon>
        <taxon>Cyanobacteriota</taxon>
        <taxon>Cyanophyceae</taxon>
        <taxon>Nostocales</taxon>
        <taxon>Scytonemataceae</taxon>
        <taxon>Scytonema</taxon>
    </lineage>
</organism>
<dbReference type="InterPro" id="IPR029060">
    <property type="entry name" value="PIN-like_dom_sf"/>
</dbReference>
<comment type="caution">
    <text evidence="1">The sequence shown here is derived from an EMBL/GenBank/DDBJ whole genome shotgun (WGS) entry which is preliminary data.</text>
</comment>
<reference evidence="1 2" key="1">
    <citation type="journal article" date="2013" name="Genome Biol. Evol.">
        <title>Genomes of Stigonematalean cyanobacteria (subsection V) and the evolution of oxygenic photosynthesis from prokaryotes to plastids.</title>
        <authorList>
            <person name="Dagan T."/>
            <person name="Roettger M."/>
            <person name="Stucken K."/>
            <person name="Landan G."/>
            <person name="Koch R."/>
            <person name="Major P."/>
            <person name="Gould S.B."/>
            <person name="Goremykin V.V."/>
            <person name="Rippka R."/>
            <person name="Tandeau de Marsac N."/>
            <person name="Gugger M."/>
            <person name="Lockhart P.J."/>
            <person name="Allen J.F."/>
            <person name="Brune I."/>
            <person name="Maus I."/>
            <person name="Puhler A."/>
            <person name="Martin W.F."/>
        </authorList>
    </citation>
    <scope>NUCLEOTIDE SEQUENCE [LARGE SCALE GENOMIC DNA]</scope>
    <source>
        <strain evidence="1 2">PCC 7110</strain>
    </source>
</reference>
<dbReference type="STRING" id="128403.WA1_34680"/>
<gene>
    <name evidence="1" type="ORF">WA1_34680</name>
</gene>
<keyword evidence="2" id="KW-1185">Reference proteome</keyword>
<dbReference type="RefSeq" id="WP_017743461.1">
    <property type="nucleotide sequence ID" value="NZ_KQ976354.1"/>
</dbReference>
<dbReference type="Gene3D" id="3.40.50.1010">
    <property type="entry name" value="5'-nuclease"/>
    <property type="match status" value="1"/>
</dbReference>
<dbReference type="EMBL" id="ANNX02000036">
    <property type="protein sequence ID" value="KYC39125.1"/>
    <property type="molecule type" value="Genomic_DNA"/>
</dbReference>
<sequence>MKISFIDSGVLVTAARSVGEWSEKALSILEDSEREFASSEFIKLEVIPKAVYNRQIKEVEFYETFFKTVSYWTPDLNKIVQDAYQIGNQYGFAAMDALHLAAALSIGAEEFITTEKPTKPMFRVSGINIVSILD</sequence>
<evidence type="ECO:0000313" key="2">
    <source>
        <dbReference type="Proteomes" id="UP000076925"/>
    </source>
</evidence>
<name>A0A139X350_9CYAN</name>
<dbReference type="AlphaFoldDB" id="A0A139X350"/>
<proteinExistence type="predicted"/>
<accession>A0A139X350</accession>
<dbReference type="SUPFAM" id="SSF88723">
    <property type="entry name" value="PIN domain-like"/>
    <property type="match status" value="1"/>
</dbReference>